<proteinExistence type="predicted"/>
<dbReference type="Proteomes" id="UP000005561">
    <property type="component" value="Unassembled WGS sequence"/>
</dbReference>
<gene>
    <name evidence="1" type="ORF">BRYFOR_05286</name>
</gene>
<protein>
    <submittedName>
        <fullName evidence="1">Uncharacterized protein</fullName>
    </submittedName>
</protein>
<reference evidence="1" key="1">
    <citation type="submission" date="2009-07" db="EMBL/GenBank/DDBJ databases">
        <authorList>
            <person name="Weinstock G."/>
            <person name="Sodergren E."/>
            <person name="Clifton S."/>
            <person name="Fulton L."/>
            <person name="Fulton B."/>
            <person name="Courtney L."/>
            <person name="Fronick C."/>
            <person name="Harrison M."/>
            <person name="Strong C."/>
            <person name="Farmer C."/>
            <person name="Delahaunty K."/>
            <person name="Markovic C."/>
            <person name="Hall O."/>
            <person name="Minx P."/>
            <person name="Tomlinson C."/>
            <person name="Mitreva M."/>
            <person name="Nelson J."/>
            <person name="Hou S."/>
            <person name="Wollam A."/>
            <person name="Pepin K.H."/>
            <person name="Johnson M."/>
            <person name="Bhonagiri V."/>
            <person name="Nash W.E."/>
            <person name="Warren W."/>
            <person name="Chinwalla A."/>
            <person name="Mardis E.R."/>
            <person name="Wilson R.K."/>
        </authorList>
    </citation>
    <scope>NUCLEOTIDE SEQUENCE [LARGE SCALE GENOMIC DNA]</scope>
    <source>
        <strain evidence="1">DSM 14469</strain>
    </source>
</reference>
<name>C6L9J6_9FIRM</name>
<accession>C6L9J6</accession>
<evidence type="ECO:0000313" key="1">
    <source>
        <dbReference type="EMBL" id="EET62935.1"/>
    </source>
</evidence>
<sequence length="39" mass="4401">MHGKTGAALAGGLWSAWLTPEEQCRRRVTGQERLYEGRK</sequence>
<evidence type="ECO:0000313" key="2">
    <source>
        <dbReference type="Proteomes" id="UP000005561"/>
    </source>
</evidence>
<dbReference type="EMBL" id="ACCL02000001">
    <property type="protein sequence ID" value="EET62935.1"/>
    <property type="molecule type" value="Genomic_DNA"/>
</dbReference>
<dbReference type="AlphaFoldDB" id="C6L9J6"/>
<organism evidence="1 2">
    <name type="scientific">Marvinbryantia formatexigens DSM 14469</name>
    <dbReference type="NCBI Taxonomy" id="478749"/>
    <lineage>
        <taxon>Bacteria</taxon>
        <taxon>Bacillati</taxon>
        <taxon>Bacillota</taxon>
        <taxon>Clostridia</taxon>
        <taxon>Lachnospirales</taxon>
        <taxon>Lachnospiraceae</taxon>
        <taxon>Marvinbryantia</taxon>
    </lineage>
</organism>
<keyword evidence="2" id="KW-1185">Reference proteome</keyword>
<comment type="caution">
    <text evidence="1">The sequence shown here is derived from an EMBL/GenBank/DDBJ whole genome shotgun (WGS) entry which is preliminary data.</text>
</comment>